<dbReference type="Proteomes" id="UP001530377">
    <property type="component" value="Unassembled WGS sequence"/>
</dbReference>
<sequence>MWSTLQGAMALSKAKNFLSDAGIPIPGQGDGGAKEDAKISAKIAKRQAEIEEQKKQRAKKEDELKQRQKERGARKAELEKARGFR</sequence>
<proteinExistence type="predicted"/>
<dbReference type="EMBL" id="JALLPB020000395">
    <property type="protein sequence ID" value="KAL3809588.1"/>
    <property type="molecule type" value="Genomic_DNA"/>
</dbReference>
<keyword evidence="3" id="KW-1185">Reference proteome</keyword>
<organism evidence="2 3">
    <name type="scientific">Cyclostephanos tholiformis</name>
    <dbReference type="NCBI Taxonomy" id="382380"/>
    <lineage>
        <taxon>Eukaryota</taxon>
        <taxon>Sar</taxon>
        <taxon>Stramenopiles</taxon>
        <taxon>Ochrophyta</taxon>
        <taxon>Bacillariophyta</taxon>
        <taxon>Coscinodiscophyceae</taxon>
        <taxon>Thalassiosirophycidae</taxon>
        <taxon>Stephanodiscales</taxon>
        <taxon>Stephanodiscaceae</taxon>
        <taxon>Cyclostephanos</taxon>
    </lineage>
</organism>
<accession>A0ABD3R9T7</accession>
<feature type="region of interest" description="Disordered" evidence="1">
    <location>
        <begin position="21"/>
        <end position="40"/>
    </location>
</feature>
<evidence type="ECO:0000256" key="1">
    <source>
        <dbReference type="SAM" id="MobiDB-lite"/>
    </source>
</evidence>
<protein>
    <submittedName>
        <fullName evidence="2">Uncharacterized protein</fullName>
    </submittedName>
</protein>
<feature type="region of interest" description="Disordered" evidence="1">
    <location>
        <begin position="47"/>
        <end position="85"/>
    </location>
</feature>
<evidence type="ECO:0000313" key="2">
    <source>
        <dbReference type="EMBL" id="KAL3809588.1"/>
    </source>
</evidence>
<gene>
    <name evidence="2" type="ORF">ACHAXA_005804</name>
</gene>
<reference evidence="2 3" key="1">
    <citation type="submission" date="2024-10" db="EMBL/GenBank/DDBJ databases">
        <title>Updated reference genomes for cyclostephanoid diatoms.</title>
        <authorList>
            <person name="Roberts W.R."/>
            <person name="Alverson A.J."/>
        </authorList>
    </citation>
    <scope>NUCLEOTIDE SEQUENCE [LARGE SCALE GENOMIC DNA]</scope>
    <source>
        <strain evidence="2 3">AJA228-03</strain>
    </source>
</reference>
<evidence type="ECO:0000313" key="3">
    <source>
        <dbReference type="Proteomes" id="UP001530377"/>
    </source>
</evidence>
<comment type="caution">
    <text evidence="2">The sequence shown here is derived from an EMBL/GenBank/DDBJ whole genome shotgun (WGS) entry which is preliminary data.</text>
</comment>
<dbReference type="AlphaFoldDB" id="A0ABD3R9T7"/>
<name>A0ABD3R9T7_9STRA</name>